<feature type="transmembrane region" description="Helical" evidence="1">
    <location>
        <begin position="135"/>
        <end position="157"/>
    </location>
</feature>
<proteinExistence type="predicted"/>
<name>A0ABN2UYR5_9MICC</name>
<feature type="transmembrane region" description="Helical" evidence="1">
    <location>
        <begin position="163"/>
        <end position="181"/>
    </location>
</feature>
<feature type="transmembrane region" description="Helical" evidence="1">
    <location>
        <begin position="202"/>
        <end position="224"/>
    </location>
</feature>
<reference evidence="2 3" key="1">
    <citation type="journal article" date="2019" name="Int. J. Syst. Evol. Microbiol.">
        <title>The Global Catalogue of Microorganisms (GCM) 10K type strain sequencing project: providing services to taxonomists for standard genome sequencing and annotation.</title>
        <authorList>
            <consortium name="The Broad Institute Genomics Platform"/>
            <consortium name="The Broad Institute Genome Sequencing Center for Infectious Disease"/>
            <person name="Wu L."/>
            <person name="Ma J."/>
        </authorList>
    </citation>
    <scope>NUCLEOTIDE SEQUENCE [LARGE SCALE GENOMIC DNA]</scope>
    <source>
        <strain evidence="2 3">JCM 13595</strain>
    </source>
</reference>
<evidence type="ECO:0000256" key="1">
    <source>
        <dbReference type="SAM" id="Phobius"/>
    </source>
</evidence>
<feature type="transmembrane region" description="Helical" evidence="1">
    <location>
        <begin position="230"/>
        <end position="251"/>
    </location>
</feature>
<dbReference type="SUPFAM" id="SSF103473">
    <property type="entry name" value="MFS general substrate transporter"/>
    <property type="match status" value="1"/>
</dbReference>
<accession>A0ABN2UYR5</accession>
<evidence type="ECO:0008006" key="4">
    <source>
        <dbReference type="Google" id="ProtNLM"/>
    </source>
</evidence>
<gene>
    <name evidence="2" type="ORF">GCM10009720_26850</name>
</gene>
<keyword evidence="1" id="KW-0472">Membrane</keyword>
<comment type="caution">
    <text evidence="2">The sequence shown here is derived from an EMBL/GenBank/DDBJ whole genome shotgun (WGS) entry which is preliminary data.</text>
</comment>
<dbReference type="InterPro" id="IPR036259">
    <property type="entry name" value="MFS_trans_sf"/>
</dbReference>
<dbReference type="EMBL" id="BAAAMN010000055">
    <property type="protein sequence ID" value="GAA2044547.1"/>
    <property type="molecule type" value="Genomic_DNA"/>
</dbReference>
<feature type="transmembrane region" description="Helical" evidence="1">
    <location>
        <begin position="74"/>
        <end position="95"/>
    </location>
</feature>
<keyword evidence="1" id="KW-1133">Transmembrane helix</keyword>
<dbReference type="RefSeq" id="WP_343959615.1">
    <property type="nucleotide sequence ID" value="NZ_BAAAMN010000055.1"/>
</dbReference>
<dbReference type="Proteomes" id="UP001501461">
    <property type="component" value="Unassembled WGS sequence"/>
</dbReference>
<evidence type="ECO:0000313" key="2">
    <source>
        <dbReference type="EMBL" id="GAA2044547.1"/>
    </source>
</evidence>
<dbReference type="Gene3D" id="1.20.1250.20">
    <property type="entry name" value="MFS general substrate transporter like domains"/>
    <property type="match status" value="1"/>
</dbReference>
<protein>
    <recommendedName>
        <fullName evidence="4">Major facilitator superfamily (MFS) profile domain-containing protein</fullName>
    </recommendedName>
</protein>
<keyword evidence="1" id="KW-0812">Transmembrane</keyword>
<organism evidence="2 3">
    <name type="scientific">Yaniella flava</name>
    <dbReference type="NCBI Taxonomy" id="287930"/>
    <lineage>
        <taxon>Bacteria</taxon>
        <taxon>Bacillati</taxon>
        <taxon>Actinomycetota</taxon>
        <taxon>Actinomycetes</taxon>
        <taxon>Micrococcales</taxon>
        <taxon>Micrococcaceae</taxon>
        <taxon>Yaniella</taxon>
    </lineage>
</organism>
<keyword evidence="3" id="KW-1185">Reference proteome</keyword>
<feature type="transmembrane region" description="Helical" evidence="1">
    <location>
        <begin position="12"/>
        <end position="32"/>
    </location>
</feature>
<evidence type="ECO:0000313" key="3">
    <source>
        <dbReference type="Proteomes" id="UP001501461"/>
    </source>
</evidence>
<feature type="transmembrane region" description="Helical" evidence="1">
    <location>
        <begin position="101"/>
        <end position="123"/>
    </location>
</feature>
<sequence>MGGNDLSVEQLLWLLVLGVVLWIAVAAVYAGIREPAGEASGRPGPVEKTEPDSNNWLRQMVTLLREDLPFRHFVTVRSLLLVSSLSPPFLVTLSAQSGASSLTGLGGFIIASGLAALIGGLLFGRFADRSSKKLMSLGAGVASAIIITTVVVTVVPGVVIDTWLGNLLFVTAYFAVTLMHTGVRIGRKTYVVDMAQGDQRTIYVAVSNSAMGFILLLVGGLSSLLALVHISWALLFLALLGILGVVASARLPDVSQG</sequence>